<name>A0AAP0IAX2_9MAGN</name>
<keyword evidence="3" id="KW-1185">Reference proteome</keyword>
<gene>
    <name evidence="2" type="ORF">Scep_019211</name>
</gene>
<feature type="domain" description="Integrase zinc-binding" evidence="1">
    <location>
        <begin position="21"/>
        <end position="70"/>
    </location>
</feature>
<evidence type="ECO:0000313" key="3">
    <source>
        <dbReference type="Proteomes" id="UP001419268"/>
    </source>
</evidence>
<dbReference type="EMBL" id="JBBNAG010000008">
    <property type="protein sequence ID" value="KAK9111692.1"/>
    <property type="molecule type" value="Genomic_DNA"/>
</dbReference>
<evidence type="ECO:0000259" key="1">
    <source>
        <dbReference type="Pfam" id="PF17921"/>
    </source>
</evidence>
<accession>A0AAP0IAX2</accession>
<proteinExistence type="predicted"/>
<sequence>MVMYNGCIYVPPQFAFQSVHLQEFHNTLIGGYTRIQRTYSHIAAIFFLPNLRKSVMAFVRTCVTCQQVKPFNKHPQGLLQPFTILGKT</sequence>
<dbReference type="Proteomes" id="UP001419268">
    <property type="component" value="Unassembled WGS sequence"/>
</dbReference>
<comment type="caution">
    <text evidence="2">The sequence shown here is derived from an EMBL/GenBank/DDBJ whole genome shotgun (WGS) entry which is preliminary data.</text>
</comment>
<evidence type="ECO:0000313" key="2">
    <source>
        <dbReference type="EMBL" id="KAK9111692.1"/>
    </source>
</evidence>
<dbReference type="AlphaFoldDB" id="A0AAP0IAX2"/>
<protein>
    <recommendedName>
        <fullName evidence="1">Integrase zinc-binding domain-containing protein</fullName>
    </recommendedName>
</protein>
<organism evidence="2 3">
    <name type="scientific">Stephania cephalantha</name>
    <dbReference type="NCBI Taxonomy" id="152367"/>
    <lineage>
        <taxon>Eukaryota</taxon>
        <taxon>Viridiplantae</taxon>
        <taxon>Streptophyta</taxon>
        <taxon>Embryophyta</taxon>
        <taxon>Tracheophyta</taxon>
        <taxon>Spermatophyta</taxon>
        <taxon>Magnoliopsida</taxon>
        <taxon>Ranunculales</taxon>
        <taxon>Menispermaceae</taxon>
        <taxon>Menispermoideae</taxon>
        <taxon>Cissampelideae</taxon>
        <taxon>Stephania</taxon>
    </lineage>
</organism>
<dbReference type="InterPro" id="IPR041588">
    <property type="entry name" value="Integrase_H2C2"/>
</dbReference>
<dbReference type="Pfam" id="PF17921">
    <property type="entry name" value="Integrase_H2C2"/>
    <property type="match status" value="1"/>
</dbReference>
<reference evidence="2 3" key="1">
    <citation type="submission" date="2024-01" db="EMBL/GenBank/DDBJ databases">
        <title>Genome assemblies of Stephania.</title>
        <authorList>
            <person name="Yang L."/>
        </authorList>
    </citation>
    <scope>NUCLEOTIDE SEQUENCE [LARGE SCALE GENOMIC DNA]</scope>
    <source>
        <strain evidence="2">JXDWG</strain>
        <tissue evidence="2">Leaf</tissue>
    </source>
</reference>
<dbReference type="Gene3D" id="1.10.340.70">
    <property type="match status" value="1"/>
</dbReference>